<dbReference type="NCBIfam" id="TIGR02532">
    <property type="entry name" value="IV_pilin_GFxxxE"/>
    <property type="match status" value="1"/>
</dbReference>
<evidence type="ECO:0000256" key="6">
    <source>
        <dbReference type="ARBA" id="ARBA00022692"/>
    </source>
</evidence>
<dbReference type="RefSeq" id="WP_035348101.1">
    <property type="nucleotide sequence ID" value="NZ_JAAIWK010000012.1"/>
</dbReference>
<keyword evidence="3" id="KW-1003">Cell membrane</keyword>
<dbReference type="SUPFAM" id="SSF54523">
    <property type="entry name" value="Pili subunits"/>
    <property type="match status" value="1"/>
</dbReference>
<evidence type="ECO:0000256" key="2">
    <source>
        <dbReference type="ARBA" id="ARBA00004377"/>
    </source>
</evidence>
<keyword evidence="7 10" id="KW-1133">Transmembrane helix</keyword>
<name>A0A0A6VBA1_9BACI</name>
<dbReference type="Pfam" id="PF12019">
    <property type="entry name" value="GspH"/>
    <property type="match status" value="1"/>
</dbReference>
<dbReference type="InterPro" id="IPR016785">
    <property type="entry name" value="ComGD"/>
</dbReference>
<keyword evidence="5" id="KW-0997">Cell inner membrane</keyword>
<proteinExistence type="predicted"/>
<comment type="caution">
    <text evidence="12">The sequence shown here is derived from an EMBL/GenBank/DDBJ whole genome shotgun (WGS) entry which is preliminary data.</text>
</comment>
<evidence type="ECO:0000256" key="7">
    <source>
        <dbReference type="ARBA" id="ARBA00022989"/>
    </source>
</evidence>
<dbReference type="GO" id="GO:0015628">
    <property type="term" value="P:protein secretion by the type II secretion system"/>
    <property type="evidence" value="ECO:0007669"/>
    <property type="project" value="InterPro"/>
</dbReference>
<evidence type="ECO:0000256" key="3">
    <source>
        <dbReference type="ARBA" id="ARBA00022475"/>
    </source>
</evidence>
<evidence type="ECO:0000259" key="11">
    <source>
        <dbReference type="Pfam" id="PF12019"/>
    </source>
</evidence>
<dbReference type="InterPro" id="IPR012902">
    <property type="entry name" value="N_methyl_site"/>
</dbReference>
<evidence type="ECO:0000256" key="8">
    <source>
        <dbReference type="ARBA" id="ARBA00023136"/>
    </source>
</evidence>
<keyword evidence="8 10" id="KW-0472">Membrane</keyword>
<dbReference type="STRING" id="363870.NG54_12975"/>
<dbReference type="AlphaFoldDB" id="A0A0A6VBA1"/>
<dbReference type="InterPro" id="IPR045584">
    <property type="entry name" value="Pilin-like"/>
</dbReference>
<dbReference type="GO" id="GO:0030420">
    <property type="term" value="P:establishment of competence for transformation"/>
    <property type="evidence" value="ECO:0007669"/>
    <property type="project" value="UniProtKB-KW"/>
</dbReference>
<keyword evidence="6 10" id="KW-0812">Transmembrane</keyword>
<dbReference type="EMBL" id="JRUN01000040">
    <property type="protein sequence ID" value="KHD84846.1"/>
    <property type="molecule type" value="Genomic_DNA"/>
</dbReference>
<evidence type="ECO:0000256" key="9">
    <source>
        <dbReference type="ARBA" id="ARBA00023287"/>
    </source>
</evidence>
<sequence>MAAIKTISNEEQGFTLIEMLIVILVMTIVASFGFINIKPLWTTVKKHLFINQLQVDLYYAQTYAITKQTNVYVQFYERANRYMMTDNQHQHLIVDRKLPENVDMLSEGTFSSYTINPDGNVTNFGTIYFRAGEEQVKLVVNIGRGRFYVQE</sequence>
<evidence type="ECO:0000313" key="13">
    <source>
        <dbReference type="Proteomes" id="UP000030588"/>
    </source>
</evidence>
<dbReference type="GO" id="GO:0015627">
    <property type="term" value="C:type II protein secretion system complex"/>
    <property type="evidence" value="ECO:0007669"/>
    <property type="project" value="InterPro"/>
</dbReference>
<dbReference type="GO" id="GO:0009986">
    <property type="term" value="C:cell surface"/>
    <property type="evidence" value="ECO:0007669"/>
    <property type="project" value="UniProtKB-SubCell"/>
</dbReference>
<reference evidence="12 13" key="1">
    <citation type="submission" date="2014-10" db="EMBL/GenBank/DDBJ databases">
        <title>Draft genome of phytase producing Bacillus ginsengihumi strain M2.11.</title>
        <authorList>
            <person name="Toymentseva A."/>
            <person name="Boulygina E.A."/>
            <person name="Kazakov S.V."/>
            <person name="Kayumov I."/>
            <person name="Suleimanova A.D."/>
            <person name="Mardanova A.M."/>
            <person name="Maria S.N."/>
            <person name="Sergey M.Y."/>
            <person name="Sharipova M.R."/>
        </authorList>
    </citation>
    <scope>NUCLEOTIDE SEQUENCE [LARGE SCALE GENOMIC DNA]</scope>
    <source>
        <strain evidence="12 13">M2.11</strain>
    </source>
</reference>
<dbReference type="GO" id="GO:0005886">
    <property type="term" value="C:plasma membrane"/>
    <property type="evidence" value="ECO:0007669"/>
    <property type="project" value="UniProtKB-SubCell"/>
</dbReference>
<keyword evidence="4" id="KW-0488">Methylation</keyword>
<evidence type="ECO:0000256" key="5">
    <source>
        <dbReference type="ARBA" id="ARBA00022519"/>
    </source>
</evidence>
<dbReference type="Pfam" id="PF07963">
    <property type="entry name" value="N_methyl"/>
    <property type="match status" value="1"/>
</dbReference>
<organism evidence="12 13">
    <name type="scientific">Heyndrickxia ginsengihumi</name>
    <dbReference type="NCBI Taxonomy" id="363870"/>
    <lineage>
        <taxon>Bacteria</taxon>
        <taxon>Bacillati</taxon>
        <taxon>Bacillota</taxon>
        <taxon>Bacilli</taxon>
        <taxon>Bacillales</taxon>
        <taxon>Bacillaceae</taxon>
        <taxon>Heyndrickxia</taxon>
    </lineage>
</organism>
<evidence type="ECO:0000313" key="12">
    <source>
        <dbReference type="EMBL" id="KHD84846.1"/>
    </source>
</evidence>
<dbReference type="PIRSF" id="PIRSF021292">
    <property type="entry name" value="Competence_ComGD"/>
    <property type="match status" value="1"/>
</dbReference>
<comment type="subcellular location">
    <subcellularLocation>
        <location evidence="2">Cell inner membrane</location>
        <topology evidence="2">Single-pass membrane protein</topology>
    </subcellularLocation>
    <subcellularLocation>
        <location evidence="1">Cell surface</location>
    </subcellularLocation>
</comment>
<dbReference type="Proteomes" id="UP000030588">
    <property type="component" value="Unassembled WGS sequence"/>
</dbReference>
<evidence type="ECO:0000256" key="4">
    <source>
        <dbReference type="ARBA" id="ARBA00022481"/>
    </source>
</evidence>
<feature type="transmembrane region" description="Helical" evidence="10">
    <location>
        <begin position="16"/>
        <end position="37"/>
    </location>
</feature>
<accession>A0A0A6VBA1</accession>
<dbReference type="NCBIfam" id="NF040982">
    <property type="entry name" value="ComGD"/>
    <property type="match status" value="1"/>
</dbReference>
<gene>
    <name evidence="12" type="ORF">NG54_12975</name>
</gene>
<keyword evidence="9" id="KW-0178">Competence</keyword>
<dbReference type="InterPro" id="IPR022346">
    <property type="entry name" value="T2SS_GspH"/>
</dbReference>
<evidence type="ECO:0000256" key="10">
    <source>
        <dbReference type="SAM" id="Phobius"/>
    </source>
</evidence>
<protein>
    <recommendedName>
        <fullName evidence="11">General secretion pathway GspH domain-containing protein</fullName>
    </recommendedName>
</protein>
<feature type="domain" description="General secretion pathway GspH" evidence="11">
    <location>
        <begin position="51"/>
        <end position="141"/>
    </location>
</feature>
<evidence type="ECO:0000256" key="1">
    <source>
        <dbReference type="ARBA" id="ARBA00004241"/>
    </source>
</evidence>